<dbReference type="EMBL" id="JFAQ01000030">
    <property type="protein sequence ID" value="KPL50228.1"/>
    <property type="molecule type" value="Genomic_DNA"/>
</dbReference>
<sequence length="224" mass="24263">MRQHFISFFGLPLLGLIAPQSRAASNDGRVCLRALRQTFTTSASATTLPVACAHIGPVALGMRKQQVLAALGPPDVTHADAADPSRLSLLYLYPRDFKARLAEHPRPVGTLVHGELAVGFRKDRVSNLIAFADPKAPLLFKLLGHPVGTHLNRILQAIGGSPQWNDSRDYIQFPAMPLGLDVDPDTFAIVGLNIATTKEELDNFRLPGLNLLKVPKSGLINGIR</sequence>
<dbReference type="OrthoDB" id="5997654at2"/>
<dbReference type="RefSeq" id="WP_054318419.1">
    <property type="nucleotide sequence ID" value="NZ_JFAQ01000030.1"/>
</dbReference>
<organism evidence="1 2">
    <name type="scientific">Xanthomonas axonopodis</name>
    <dbReference type="NCBI Taxonomy" id="53413"/>
    <lineage>
        <taxon>Bacteria</taxon>
        <taxon>Pseudomonadati</taxon>
        <taxon>Pseudomonadota</taxon>
        <taxon>Gammaproteobacteria</taxon>
        <taxon>Lysobacterales</taxon>
        <taxon>Lysobacteraceae</taxon>
        <taxon>Xanthomonas</taxon>
    </lineage>
</organism>
<dbReference type="PATRIC" id="fig|53413.25.peg.2887"/>
<protein>
    <submittedName>
        <fullName evidence="1">Secreted signal peptide protein</fullName>
    </submittedName>
</protein>
<name>A0A0P6W7F2_9XANT</name>
<gene>
    <name evidence="1" type="ORF">XAXN_02970</name>
</gene>
<comment type="caution">
    <text evidence="1">The sequence shown here is derived from an EMBL/GenBank/DDBJ whole genome shotgun (WGS) entry which is preliminary data.</text>
</comment>
<proteinExistence type="predicted"/>
<dbReference type="AlphaFoldDB" id="A0A0P6W7F2"/>
<dbReference type="Proteomes" id="UP000054035">
    <property type="component" value="Unassembled WGS sequence"/>
</dbReference>
<evidence type="ECO:0000313" key="1">
    <source>
        <dbReference type="EMBL" id="KPL50228.1"/>
    </source>
</evidence>
<reference evidence="1 2" key="1">
    <citation type="submission" date="2014-02" db="EMBL/GenBank/DDBJ databases">
        <title>Genome sequence of Xanthomonas axonopodis DSM 3585 (T).</title>
        <authorList>
            <person name="Midha S."/>
            <person name="Patil P.B."/>
        </authorList>
    </citation>
    <scope>NUCLEOTIDE SEQUENCE [LARGE SCALE GENOMIC DNA]</scope>
    <source>
        <strain evidence="1 2">DSM 3585</strain>
    </source>
</reference>
<evidence type="ECO:0000313" key="2">
    <source>
        <dbReference type="Proteomes" id="UP000054035"/>
    </source>
</evidence>
<accession>A0A0P6W7F2</accession>